<feature type="compositionally biased region" description="Low complexity" evidence="5">
    <location>
        <begin position="98"/>
        <end position="114"/>
    </location>
</feature>
<dbReference type="InterPro" id="IPR036779">
    <property type="entry name" value="LysM_dom_sf"/>
</dbReference>
<comment type="similarity">
    <text evidence="4">Belongs to the secreted LysM effector family.</text>
</comment>
<reference evidence="7 8" key="1">
    <citation type="submission" date="2020-01" db="EMBL/GenBank/DDBJ databases">
        <title>Identification and distribution of gene clusters putatively required for synthesis of sphingolipid metabolism inhibitors in phylogenetically diverse species of the filamentous fungus Fusarium.</title>
        <authorList>
            <person name="Kim H.-S."/>
            <person name="Busman M."/>
            <person name="Brown D.W."/>
            <person name="Divon H."/>
            <person name="Uhlig S."/>
            <person name="Proctor R.H."/>
        </authorList>
    </citation>
    <scope>NUCLEOTIDE SEQUENCE [LARGE SCALE GENOMIC DNA]</scope>
    <source>
        <strain evidence="7 8">NRRL 13308</strain>
    </source>
</reference>
<feature type="region of interest" description="Disordered" evidence="5">
    <location>
        <begin position="98"/>
        <end position="122"/>
    </location>
</feature>
<dbReference type="SMART" id="SM00257">
    <property type="entry name" value="LysM"/>
    <property type="match status" value="3"/>
</dbReference>
<evidence type="ECO:0000256" key="3">
    <source>
        <dbReference type="ARBA" id="ARBA00023026"/>
    </source>
</evidence>
<evidence type="ECO:0000256" key="5">
    <source>
        <dbReference type="SAM" id="MobiDB-lite"/>
    </source>
</evidence>
<evidence type="ECO:0000313" key="8">
    <source>
        <dbReference type="Proteomes" id="UP000536711"/>
    </source>
</evidence>
<dbReference type="PANTHER" id="PTHR34997">
    <property type="entry name" value="AM15"/>
    <property type="match status" value="1"/>
</dbReference>
<accession>A0A8H4JP25</accession>
<evidence type="ECO:0000256" key="4">
    <source>
        <dbReference type="ARBA" id="ARBA00044955"/>
    </source>
</evidence>
<dbReference type="PANTHER" id="PTHR34997:SF2">
    <property type="entry name" value="LYSM DOMAIN-CONTAINING PROTEIN-RELATED"/>
    <property type="match status" value="1"/>
</dbReference>
<dbReference type="OrthoDB" id="2281372at2759"/>
<keyword evidence="1" id="KW-0147">Chitin-binding</keyword>
<evidence type="ECO:0000313" key="7">
    <source>
        <dbReference type="EMBL" id="KAF4434503.1"/>
    </source>
</evidence>
<keyword evidence="8" id="KW-1185">Reference proteome</keyword>
<feature type="domain" description="LysM" evidence="6">
    <location>
        <begin position="43"/>
        <end position="89"/>
    </location>
</feature>
<gene>
    <name evidence="7" type="ORF">FACUT_7929</name>
</gene>
<dbReference type="SUPFAM" id="SSF54106">
    <property type="entry name" value="LysM domain"/>
    <property type="match status" value="3"/>
</dbReference>
<feature type="compositionally biased region" description="Low complexity" evidence="5">
    <location>
        <begin position="171"/>
        <end position="185"/>
    </location>
</feature>
<comment type="caution">
    <text evidence="7">The sequence shown here is derived from an EMBL/GenBank/DDBJ whole genome shotgun (WGS) entry which is preliminary data.</text>
</comment>
<dbReference type="GO" id="GO:0008061">
    <property type="term" value="F:chitin binding"/>
    <property type="evidence" value="ECO:0007669"/>
    <property type="project" value="UniProtKB-KW"/>
</dbReference>
<keyword evidence="2" id="KW-0732">Signal</keyword>
<dbReference type="PROSITE" id="PS51782">
    <property type="entry name" value="LYSM"/>
    <property type="match status" value="3"/>
</dbReference>
<keyword evidence="3" id="KW-0843">Virulence</keyword>
<feature type="domain" description="LysM" evidence="6">
    <location>
        <begin position="329"/>
        <end position="375"/>
    </location>
</feature>
<protein>
    <submittedName>
        <fullName evidence="7">Autolysin</fullName>
    </submittedName>
</protein>
<evidence type="ECO:0000256" key="2">
    <source>
        <dbReference type="ARBA" id="ARBA00022729"/>
    </source>
</evidence>
<dbReference type="InterPro" id="IPR052210">
    <property type="entry name" value="LysM1-like"/>
</dbReference>
<dbReference type="AlphaFoldDB" id="A0A8H4JP25"/>
<organism evidence="7 8">
    <name type="scientific">Fusarium acutatum</name>
    <dbReference type="NCBI Taxonomy" id="78861"/>
    <lineage>
        <taxon>Eukaryota</taxon>
        <taxon>Fungi</taxon>
        <taxon>Dikarya</taxon>
        <taxon>Ascomycota</taxon>
        <taxon>Pezizomycotina</taxon>
        <taxon>Sordariomycetes</taxon>
        <taxon>Hypocreomycetidae</taxon>
        <taxon>Hypocreales</taxon>
        <taxon>Nectriaceae</taxon>
        <taxon>Fusarium</taxon>
        <taxon>Fusarium fujikuroi species complex</taxon>
    </lineage>
</organism>
<feature type="region of interest" description="Disordered" evidence="5">
    <location>
        <begin position="168"/>
        <end position="197"/>
    </location>
</feature>
<dbReference type="EMBL" id="JAADJF010000205">
    <property type="protein sequence ID" value="KAF4434503.1"/>
    <property type="molecule type" value="Genomic_DNA"/>
</dbReference>
<feature type="domain" description="LysM" evidence="6">
    <location>
        <begin position="405"/>
        <end position="451"/>
    </location>
</feature>
<dbReference type="Pfam" id="PF01476">
    <property type="entry name" value="LysM"/>
    <property type="match status" value="1"/>
</dbReference>
<evidence type="ECO:0000259" key="6">
    <source>
        <dbReference type="PROSITE" id="PS51782"/>
    </source>
</evidence>
<dbReference type="Gene3D" id="3.10.350.10">
    <property type="entry name" value="LysM domain"/>
    <property type="match status" value="5"/>
</dbReference>
<dbReference type="InterPro" id="IPR018392">
    <property type="entry name" value="LysM"/>
</dbReference>
<dbReference type="Proteomes" id="UP000536711">
    <property type="component" value="Unassembled WGS sequence"/>
</dbReference>
<evidence type="ECO:0000256" key="1">
    <source>
        <dbReference type="ARBA" id="ARBA00022669"/>
    </source>
</evidence>
<proteinExistence type="inferred from homology"/>
<sequence length="453" mass="49557">MQLQRQSLASSRMKLPLKEQPINLMGLSPKYPTHQDTSKYCSYWYDNDGSIPCQDILEPYLITMADLLRWNPGLGPGCSNFLSGWSYCVEAIDEPVVTSGPTKTTPGGSSPTKGIQTPTPTQPDMVNSCNAFDLVEKGMSCSNVLSKNGITLKQLAAWNPSVVGHDNGGATLKSTTTTTLKTTPTNGIETPSPTQPDMVKNCNEFDFVQKGQNCDALAKANGITATDISKWNAGCGGLWANVWICVSVIGHTPSPTKPSPTNGIETPSPIQGGMVENCRWHQLSISASRLLGLRVNCWLEPSQAIPYHSQQRYQSTLTNTSRMVTNCNKFHEVKKTTPCAFIQDYYKITMGQLAKWNPKVGSSCNALLVGYNVCVGVIGQIPTQPPKQDTTPTPIIPGMIKNWKRFHMVKATTTCDSIQKYYKITMAQIAKWNPTVGAKCTGLWKDYWVCVGA</sequence>
<dbReference type="CDD" id="cd00118">
    <property type="entry name" value="LysM"/>
    <property type="match status" value="1"/>
</dbReference>
<name>A0A8H4JP25_9HYPO</name>